<evidence type="ECO:0000256" key="1">
    <source>
        <dbReference type="SAM" id="MobiDB-lite"/>
    </source>
</evidence>
<evidence type="ECO:0000313" key="3">
    <source>
        <dbReference type="Proteomes" id="UP001472677"/>
    </source>
</evidence>
<evidence type="ECO:0000313" key="2">
    <source>
        <dbReference type="EMBL" id="KAK8537829.1"/>
    </source>
</evidence>
<feature type="compositionally biased region" description="Low complexity" evidence="1">
    <location>
        <begin position="9"/>
        <end position="21"/>
    </location>
</feature>
<accession>A0ABR2DFZ8</accession>
<comment type="caution">
    <text evidence="2">The sequence shown here is derived from an EMBL/GenBank/DDBJ whole genome shotgun (WGS) entry which is preliminary data.</text>
</comment>
<organism evidence="2 3">
    <name type="scientific">Hibiscus sabdariffa</name>
    <name type="common">roselle</name>
    <dbReference type="NCBI Taxonomy" id="183260"/>
    <lineage>
        <taxon>Eukaryota</taxon>
        <taxon>Viridiplantae</taxon>
        <taxon>Streptophyta</taxon>
        <taxon>Embryophyta</taxon>
        <taxon>Tracheophyta</taxon>
        <taxon>Spermatophyta</taxon>
        <taxon>Magnoliopsida</taxon>
        <taxon>eudicotyledons</taxon>
        <taxon>Gunneridae</taxon>
        <taxon>Pentapetalae</taxon>
        <taxon>rosids</taxon>
        <taxon>malvids</taxon>
        <taxon>Malvales</taxon>
        <taxon>Malvaceae</taxon>
        <taxon>Malvoideae</taxon>
        <taxon>Hibiscus</taxon>
    </lineage>
</organism>
<name>A0ABR2DFZ8_9ROSI</name>
<sequence length="156" mass="16782">MVDPSGGFDSRNGGSDSRNGSFIDHSAVDPFNDVSLPHASYTDVPFQSSSTLLEVTNEFHADEGSPTDVQTEEVSTDATGITYAIHVEAPVPTKSLAPLKTMLPVQSVPNDILPRDASETFEGFQPALLSSNVVSKVPRRSVRVTQKPSYLYSVLL</sequence>
<dbReference type="EMBL" id="JBBPBM010000028">
    <property type="protein sequence ID" value="KAK8537829.1"/>
    <property type="molecule type" value="Genomic_DNA"/>
</dbReference>
<dbReference type="Proteomes" id="UP001472677">
    <property type="component" value="Unassembled WGS sequence"/>
</dbReference>
<keyword evidence="3" id="KW-1185">Reference proteome</keyword>
<feature type="region of interest" description="Disordered" evidence="1">
    <location>
        <begin position="1"/>
        <end position="24"/>
    </location>
</feature>
<proteinExistence type="predicted"/>
<protein>
    <submittedName>
        <fullName evidence="2">Uncharacterized protein</fullName>
    </submittedName>
</protein>
<gene>
    <name evidence="2" type="ORF">V6N12_043975</name>
</gene>
<reference evidence="2 3" key="1">
    <citation type="journal article" date="2024" name="G3 (Bethesda)">
        <title>Genome assembly of Hibiscus sabdariffa L. provides insights into metabolisms of medicinal natural products.</title>
        <authorList>
            <person name="Kim T."/>
        </authorList>
    </citation>
    <scope>NUCLEOTIDE SEQUENCE [LARGE SCALE GENOMIC DNA]</scope>
    <source>
        <strain evidence="2">TK-2024</strain>
        <tissue evidence="2">Old leaves</tissue>
    </source>
</reference>